<dbReference type="VEuPathDB" id="FungiDB:MPH_07223"/>
<evidence type="ECO:0000313" key="1">
    <source>
        <dbReference type="EMBL" id="EKG15557.1"/>
    </source>
</evidence>
<protein>
    <submittedName>
        <fullName evidence="1">Uncharacterized protein</fullName>
    </submittedName>
</protein>
<reference evidence="1 2" key="1">
    <citation type="journal article" date="2012" name="BMC Genomics">
        <title>Tools to kill: Genome of one of the most destructive plant pathogenic fungi Macrophomina phaseolina.</title>
        <authorList>
            <person name="Islam M.S."/>
            <person name="Haque M.S."/>
            <person name="Islam M.M."/>
            <person name="Emdad E.M."/>
            <person name="Halim A."/>
            <person name="Hossen Q.M.M."/>
            <person name="Hossain M.Z."/>
            <person name="Ahmed B."/>
            <person name="Rahim S."/>
            <person name="Rahman M.S."/>
            <person name="Alam M.M."/>
            <person name="Hou S."/>
            <person name="Wan X."/>
            <person name="Saito J.A."/>
            <person name="Alam M."/>
        </authorList>
    </citation>
    <scope>NUCLEOTIDE SEQUENCE [LARGE SCALE GENOMIC DNA]</scope>
    <source>
        <strain evidence="1 2">MS6</strain>
    </source>
</reference>
<sequence length="78" mass="8879">MKLVKTGAHSPANCNELYYFPLLQASKVPAIDEPKITVYWCCSPYCRKVRGYHVFLRSVTFCAHGRKGSYNGYQTSAR</sequence>
<comment type="caution">
    <text evidence="1">The sequence shown here is derived from an EMBL/GenBank/DDBJ whole genome shotgun (WGS) entry which is preliminary data.</text>
</comment>
<name>K2RS79_MACPH</name>
<dbReference type="Proteomes" id="UP000007129">
    <property type="component" value="Unassembled WGS sequence"/>
</dbReference>
<proteinExistence type="predicted"/>
<dbReference type="EMBL" id="AHHD01000294">
    <property type="protein sequence ID" value="EKG15557.1"/>
    <property type="molecule type" value="Genomic_DNA"/>
</dbReference>
<accession>K2RS79</accession>
<evidence type="ECO:0000313" key="2">
    <source>
        <dbReference type="Proteomes" id="UP000007129"/>
    </source>
</evidence>
<dbReference type="AlphaFoldDB" id="K2RS79"/>
<organism evidence="1 2">
    <name type="scientific">Macrophomina phaseolina (strain MS6)</name>
    <name type="common">Charcoal rot fungus</name>
    <dbReference type="NCBI Taxonomy" id="1126212"/>
    <lineage>
        <taxon>Eukaryota</taxon>
        <taxon>Fungi</taxon>
        <taxon>Dikarya</taxon>
        <taxon>Ascomycota</taxon>
        <taxon>Pezizomycotina</taxon>
        <taxon>Dothideomycetes</taxon>
        <taxon>Dothideomycetes incertae sedis</taxon>
        <taxon>Botryosphaeriales</taxon>
        <taxon>Botryosphaeriaceae</taxon>
        <taxon>Macrophomina</taxon>
    </lineage>
</organism>
<gene>
    <name evidence="1" type="ORF">MPH_07223</name>
</gene>
<dbReference type="HOGENOM" id="CLU_2622473_0_0_1"/>
<dbReference type="InParanoid" id="K2RS79"/>